<keyword evidence="5" id="KW-1185">Reference proteome</keyword>
<keyword evidence="1 2" id="KW-0732">Signal</keyword>
<dbReference type="InterPro" id="IPR026444">
    <property type="entry name" value="Secre_tail"/>
</dbReference>
<name>A0ABU3LDD9_9FLAO</name>
<dbReference type="Gene3D" id="2.130.10.130">
    <property type="entry name" value="Integrin alpha, N-terminal"/>
    <property type="match status" value="2"/>
</dbReference>
<proteinExistence type="predicted"/>
<comment type="caution">
    <text evidence="4">The sequence shown here is derived from an EMBL/GenBank/DDBJ whole genome shotgun (WGS) entry which is preliminary data.</text>
</comment>
<evidence type="ECO:0000313" key="4">
    <source>
        <dbReference type="EMBL" id="MDT7831218.1"/>
    </source>
</evidence>
<protein>
    <submittedName>
        <fullName evidence="4">FG-GAP-like repeat-containing protein</fullName>
    </submittedName>
</protein>
<dbReference type="InterPro" id="IPR032812">
    <property type="entry name" value="SbsA_Ig"/>
</dbReference>
<evidence type="ECO:0000313" key="5">
    <source>
        <dbReference type="Proteomes" id="UP001257277"/>
    </source>
</evidence>
<evidence type="ECO:0000259" key="3">
    <source>
        <dbReference type="Pfam" id="PF13205"/>
    </source>
</evidence>
<gene>
    <name evidence="4" type="ORF">RQM59_02445</name>
</gene>
<dbReference type="SUPFAM" id="SSF69318">
    <property type="entry name" value="Integrin alpha N-terminal domain"/>
    <property type="match status" value="1"/>
</dbReference>
<feature type="chain" id="PRO_5045491259" evidence="2">
    <location>
        <begin position="33"/>
        <end position="1014"/>
    </location>
</feature>
<evidence type="ECO:0000256" key="2">
    <source>
        <dbReference type="SAM" id="SignalP"/>
    </source>
</evidence>
<dbReference type="Pfam" id="PF13205">
    <property type="entry name" value="Big_5"/>
    <property type="match status" value="1"/>
</dbReference>
<evidence type="ECO:0000256" key="1">
    <source>
        <dbReference type="ARBA" id="ARBA00022729"/>
    </source>
</evidence>
<dbReference type="Pfam" id="PF13517">
    <property type="entry name" value="FG-GAP_3"/>
    <property type="match status" value="3"/>
</dbReference>
<feature type="signal peptide" evidence="2">
    <location>
        <begin position="1"/>
        <end position="32"/>
    </location>
</feature>
<dbReference type="PANTHER" id="PTHR44103:SF1">
    <property type="entry name" value="PROPROTEIN CONVERTASE P"/>
    <property type="match status" value="1"/>
</dbReference>
<organism evidence="4 5">
    <name type="scientific">Asprobacillus argus</name>
    <dbReference type="NCBI Taxonomy" id="3076534"/>
    <lineage>
        <taxon>Bacteria</taxon>
        <taxon>Pseudomonadati</taxon>
        <taxon>Bacteroidota</taxon>
        <taxon>Flavobacteriia</taxon>
        <taxon>Flavobacteriales</taxon>
        <taxon>Flavobacteriaceae</taxon>
        <taxon>Asprobacillus</taxon>
    </lineage>
</organism>
<dbReference type="PANTHER" id="PTHR44103">
    <property type="entry name" value="PROPROTEIN CONVERTASE P"/>
    <property type="match status" value="1"/>
</dbReference>
<feature type="domain" description="SbsA Ig-like" evidence="3">
    <location>
        <begin position="33"/>
        <end position="123"/>
    </location>
</feature>
<dbReference type="InterPro" id="IPR013517">
    <property type="entry name" value="FG-GAP"/>
</dbReference>
<dbReference type="NCBIfam" id="TIGR04183">
    <property type="entry name" value="Por_Secre_tail"/>
    <property type="match status" value="1"/>
</dbReference>
<dbReference type="RefSeq" id="WP_349240469.1">
    <property type="nucleotide sequence ID" value="NZ_JAVTTO010000001.1"/>
</dbReference>
<dbReference type="Proteomes" id="UP001257277">
    <property type="component" value="Unassembled WGS sequence"/>
</dbReference>
<dbReference type="InterPro" id="IPR028994">
    <property type="entry name" value="Integrin_alpha_N"/>
</dbReference>
<dbReference type="EMBL" id="JAVTTO010000001">
    <property type="protein sequence ID" value="MDT7831218.1"/>
    <property type="molecule type" value="Genomic_DNA"/>
</dbReference>
<accession>A0ABU3LDD9</accession>
<reference evidence="4 5" key="1">
    <citation type="submission" date="2023-09" db="EMBL/GenBank/DDBJ databases">
        <title>Novel taxa isolated from Blanes Bay.</title>
        <authorList>
            <person name="Rey-Velasco X."/>
            <person name="Lucena T."/>
        </authorList>
    </citation>
    <scope>NUCLEOTIDE SEQUENCE [LARGE SCALE GENOMIC DNA]</scope>
    <source>
        <strain evidence="4 5">S356</strain>
    </source>
</reference>
<sequence length="1014" mass="108265">MNRKTAYICKSKPLFLGYFLCMFGFFTITTNSQTFSSSTPTANSINAAVNANVVMTFSAAVTLSDTNTIISGSLSGEIAGVFSGGGTMINTFNPDKDFKYGEIITVQLTTATGGPATAYNFSFRAQTATSSVTPSTGFEKRNITTSANGIEDIAVGDLDNDGDLDVITADYLGSSLKWYKNNGAATPVFGTPTTLRGPSVGLGLVSVVLVDSDNDGDLDVFYGGYLSGRVYCKKNTGGGSFDVEDVINPSTTYSQITTVFPGDIDGDGLVDIAFSSRGSSRIGWFKNLGNNNFNAQVTITSSLSGPYSVKLADMDGDGDLDAVGAASTGNDIFWYENTNGDGTTWSVAKTIDEDNAAGVRSVAVGDIDGDGDLDVAGAIYGDDTIAWYENTAGDASTFTKRTAFSGADADEAFNVDLADMDGDGDLDIIWAAENGFGGNLAWSRNDGGSPISWTYIPVDATVNRGYSVDAADLDGDGYLDFLGVSYGDDTASWYEYHSNTWLGGDSNDWNTAANWSEGVVPGSSAKITISNQTNTPMITGTRTINQLSIESSGTLTIDNAASLTVTNGAKIDHGGSLLVNGTFTGTLTYKTSISDTNWHLVAAPVTGETYDNSWISGNGIASGSGINRGISTYINTTDANGDWVYFQAGGSATFNSGQGYGTLRTGSGNYSFIGSLQNTNQTPTITASDIGGANENRWNLLGNPFPSYIDINSFLTTNQNALFDSNEAVYVWNGTAYVPLTTGYIYPGQGFFVSSDLATTSVAINKGMLSHQTSATFYRNANNHPEMEILVSDEVGNNSMTTVSYAPGKTNGLDPRFDLGAFPDSSNPISIYTHLVNDNQGINFMQQALPDNEQGFNNTIIPLSLRTPSATKLTFEVRTAHFPEEVKIYLEDLEKGTFVRLDEDDAVYNVTVNENINGAGRFYIHTISKSSDLEIYPFDVHMYYVERAIHLRGIERGTSVKVTVYDILGKNMLEKDMVGDDLNKLIVPNSIKSGVYIVRVKAKEGSITKKIIVK</sequence>